<keyword evidence="2" id="KW-0274">FAD</keyword>
<dbReference type="Pfam" id="PF04030">
    <property type="entry name" value="ALO"/>
    <property type="match status" value="1"/>
</dbReference>
<evidence type="ECO:0000256" key="3">
    <source>
        <dbReference type="ARBA" id="ARBA00023002"/>
    </source>
</evidence>
<dbReference type="InterPro" id="IPR016171">
    <property type="entry name" value="Vanillyl_alc_oxidase_C-sub2"/>
</dbReference>
<dbReference type="GO" id="GO:0071949">
    <property type="term" value="F:FAD binding"/>
    <property type="evidence" value="ECO:0007669"/>
    <property type="project" value="InterPro"/>
</dbReference>
<organism evidence="6 7">
    <name type="scientific">Snodgrassella alvi SCGC AB-598-J21</name>
    <dbReference type="NCBI Taxonomy" id="1385367"/>
    <lineage>
        <taxon>Bacteria</taxon>
        <taxon>Pseudomonadati</taxon>
        <taxon>Pseudomonadota</taxon>
        <taxon>Betaproteobacteria</taxon>
        <taxon>Neisseriales</taxon>
        <taxon>Neisseriaceae</taxon>
        <taxon>Snodgrassella</taxon>
    </lineage>
</organism>
<dbReference type="InterPro" id="IPR006094">
    <property type="entry name" value="Oxid_FAD_bind_N"/>
</dbReference>
<sequence>MKKLIIWYSCFCLLLPLTAYAVVVNDVTGMTPVQMAAVIQPESTEEVAELIKHTTGPISIAGGKYSMGGQTAVQNGVQIDTQKLNHVIAFNPEQKLLTIEAGANWRQVQELIDPYGLSVKIMQSLADFSIGGSLSVNVHGRYMGAGPIILSVEQIKIVLADGSIVLASPQENSDIFYGAIGGYGALGVITEVTLRLTENVKVKRINDVMPISQYSSYFSEQIRSDRTAIFHNAIIYPPDFKKVRAVTFKQTDEPLTISARLRPLSAPTRKRQRQLKIVAASDFGKELRKLYDDAYFVKQPVMMRNYEASLAVALLEPISMQDKSFALEEYFIPVEKFDDFYPQMIDILKKHQANIINISIRHANPDSGSLLAWAQTEVFAFVIYYQQGTDEQSKKQVGIWTRELIDAALANRGTYYLPYQLHATDEQFQRAYPRATEFFKLKERLDPENKFSNLFLERYRPATAH</sequence>
<dbReference type="Gene3D" id="3.30.43.10">
    <property type="entry name" value="Uridine Diphospho-n-acetylenolpyruvylglucosamine Reductase, domain 2"/>
    <property type="match status" value="1"/>
</dbReference>
<evidence type="ECO:0000259" key="5">
    <source>
        <dbReference type="PROSITE" id="PS51387"/>
    </source>
</evidence>
<name>A0A074W217_9NEIS</name>
<dbReference type="SUPFAM" id="SSF56176">
    <property type="entry name" value="FAD-binding/transporter-associated domain-like"/>
    <property type="match status" value="1"/>
</dbReference>
<evidence type="ECO:0000256" key="2">
    <source>
        <dbReference type="ARBA" id="ARBA00022827"/>
    </source>
</evidence>
<keyword evidence="4" id="KW-0732">Signal</keyword>
<protein>
    <submittedName>
        <fullName evidence="6">FAD/FMN-containing dehydrogenase</fullName>
    </submittedName>
</protein>
<gene>
    <name evidence="6" type="ORF">SASC598J21_007280</name>
</gene>
<dbReference type="Proteomes" id="UP000027644">
    <property type="component" value="Unassembled WGS sequence"/>
</dbReference>
<evidence type="ECO:0000313" key="7">
    <source>
        <dbReference type="Proteomes" id="UP000027644"/>
    </source>
</evidence>
<dbReference type="InterPro" id="IPR010031">
    <property type="entry name" value="FAD_lactone_oxidase-like"/>
</dbReference>
<dbReference type="AlphaFoldDB" id="A0A074W217"/>
<feature type="domain" description="FAD-binding PCMH-type" evidence="5">
    <location>
        <begin position="30"/>
        <end position="199"/>
    </location>
</feature>
<feature type="signal peptide" evidence="4">
    <location>
        <begin position="1"/>
        <end position="21"/>
    </location>
</feature>
<dbReference type="GO" id="GO:0003885">
    <property type="term" value="F:D-arabinono-1,4-lactone oxidase activity"/>
    <property type="evidence" value="ECO:0007669"/>
    <property type="project" value="InterPro"/>
</dbReference>
<dbReference type="GO" id="GO:0016020">
    <property type="term" value="C:membrane"/>
    <property type="evidence" value="ECO:0007669"/>
    <property type="project" value="InterPro"/>
</dbReference>
<dbReference type="InterPro" id="IPR016169">
    <property type="entry name" value="FAD-bd_PCMH_sub2"/>
</dbReference>
<dbReference type="GO" id="GO:0080049">
    <property type="term" value="F:L-gulono-1,4-lactone dehydrogenase activity"/>
    <property type="evidence" value="ECO:0007669"/>
    <property type="project" value="TreeGrafter"/>
</dbReference>
<dbReference type="Gene3D" id="1.10.45.10">
    <property type="entry name" value="Vanillyl-alcohol Oxidase, Chain A, domain 4"/>
    <property type="match status" value="1"/>
</dbReference>
<accession>A0A074W217</accession>
<dbReference type="Pfam" id="PF01565">
    <property type="entry name" value="FAD_binding_4"/>
    <property type="match status" value="1"/>
</dbReference>
<keyword evidence="3" id="KW-0560">Oxidoreductase</keyword>
<dbReference type="PROSITE" id="PS51387">
    <property type="entry name" value="FAD_PCMH"/>
    <property type="match status" value="1"/>
</dbReference>
<dbReference type="PANTHER" id="PTHR43762">
    <property type="entry name" value="L-GULONOLACTONE OXIDASE"/>
    <property type="match status" value="1"/>
</dbReference>
<evidence type="ECO:0000313" key="6">
    <source>
        <dbReference type="EMBL" id="KEQ01499.1"/>
    </source>
</evidence>
<dbReference type="PANTHER" id="PTHR43762:SF1">
    <property type="entry name" value="D-ARABINONO-1,4-LACTONE OXIDASE"/>
    <property type="match status" value="1"/>
</dbReference>
<feature type="chain" id="PRO_5001702069" evidence="4">
    <location>
        <begin position="22"/>
        <end position="465"/>
    </location>
</feature>
<dbReference type="InterPro" id="IPR016164">
    <property type="entry name" value="FAD-linked_Oxase-like_C"/>
</dbReference>
<dbReference type="InterPro" id="IPR036318">
    <property type="entry name" value="FAD-bd_PCMH-like_sf"/>
</dbReference>
<dbReference type="InterPro" id="IPR007173">
    <property type="entry name" value="ALO_C"/>
</dbReference>
<keyword evidence="1" id="KW-0285">Flavoprotein</keyword>
<dbReference type="InterPro" id="IPR016167">
    <property type="entry name" value="FAD-bd_PCMH_sub1"/>
</dbReference>
<dbReference type="EMBL" id="AVQL01000411">
    <property type="protein sequence ID" value="KEQ01499.1"/>
    <property type="molecule type" value="Genomic_DNA"/>
</dbReference>
<comment type="caution">
    <text evidence="6">The sequence shown here is derived from an EMBL/GenBank/DDBJ whole genome shotgun (WGS) entry which is preliminary data.</text>
</comment>
<evidence type="ECO:0000256" key="1">
    <source>
        <dbReference type="ARBA" id="ARBA00022630"/>
    </source>
</evidence>
<dbReference type="SUPFAM" id="SSF55103">
    <property type="entry name" value="FAD-linked oxidases, C-terminal domain"/>
    <property type="match status" value="1"/>
</dbReference>
<evidence type="ECO:0000256" key="4">
    <source>
        <dbReference type="SAM" id="SignalP"/>
    </source>
</evidence>
<dbReference type="InterPro" id="IPR016166">
    <property type="entry name" value="FAD-bd_PCMH"/>
</dbReference>
<proteinExistence type="predicted"/>
<reference evidence="6 7" key="1">
    <citation type="journal article" date="2014" name="PLoS Genet.">
        <title>Hidden diversity in honey bee gut symbionts detected by single-cell genomics.</title>
        <authorList>
            <person name="Engel P."/>
            <person name="Stepanauskas R."/>
            <person name="Moran N."/>
        </authorList>
    </citation>
    <scope>NUCLEOTIDE SEQUENCE [LARGE SCALE GENOMIC DNA]</scope>
    <source>
        <strain evidence="6 7">SCGC AB-598-J21</strain>
    </source>
</reference>
<dbReference type="Gene3D" id="3.30.465.10">
    <property type="match status" value="1"/>
</dbReference>